<dbReference type="PANTHER" id="PTHR30582:SF2">
    <property type="entry name" value="L,D-TRANSPEPTIDASE YCIB-RELATED"/>
    <property type="match status" value="1"/>
</dbReference>
<dbReference type="InterPro" id="IPR036365">
    <property type="entry name" value="PGBD-like_sf"/>
</dbReference>
<proteinExistence type="predicted"/>
<sequence length="250" mass="26435">MTNIKIDRRQALQGAAVAGTVGAIGIATAGRADAAVRPTAAPASAPTAVVAATYPTLKRGSTGTAVKDLQTKLSGAGYWLGSVDGSFGHLTQQAVWAIQKYWGLSRDGVVGPLTWGKVNLRQRPKSRYTTTRIEVDKARQLMFVVSSGAVQLCLNTSTGANKPFESGGHWYDGRTPSGTFKVFRYVPGWYHGALGDLYRPMFFNGGIAIHGSTSIPPYNASHGCCRLSTAAQDTIIARGALKIGATVTVY</sequence>
<keyword evidence="9" id="KW-1185">Reference proteome</keyword>
<dbReference type="PROSITE" id="PS52029">
    <property type="entry name" value="LD_TPASE"/>
    <property type="match status" value="1"/>
</dbReference>
<dbReference type="InterPro" id="IPR005490">
    <property type="entry name" value="LD_TPept_cat_dom"/>
</dbReference>
<feature type="active site" description="Proton donor/acceptor" evidence="6">
    <location>
        <position position="210"/>
    </location>
</feature>
<accession>A0ABT6C7U7</accession>
<dbReference type="Pfam" id="PF03734">
    <property type="entry name" value="YkuD"/>
    <property type="match status" value="1"/>
</dbReference>
<dbReference type="Pfam" id="PF01471">
    <property type="entry name" value="PG_binding_1"/>
    <property type="match status" value="1"/>
</dbReference>
<dbReference type="SUPFAM" id="SSF47090">
    <property type="entry name" value="PGBD-like"/>
    <property type="match status" value="1"/>
</dbReference>
<keyword evidence="5 6" id="KW-0961">Cell wall biogenesis/degradation</keyword>
<dbReference type="NCBIfam" id="TIGR01409">
    <property type="entry name" value="TAT_signal_seq"/>
    <property type="match status" value="1"/>
</dbReference>
<dbReference type="InterPro" id="IPR019546">
    <property type="entry name" value="TAT_signal_bac_arc"/>
</dbReference>
<evidence type="ECO:0000256" key="1">
    <source>
        <dbReference type="ARBA" id="ARBA00004752"/>
    </source>
</evidence>
<dbReference type="Gene3D" id="1.10.101.10">
    <property type="entry name" value="PGBD-like superfamily/PGBD"/>
    <property type="match status" value="1"/>
</dbReference>
<dbReference type="Proteomes" id="UP001528912">
    <property type="component" value="Unassembled WGS sequence"/>
</dbReference>
<dbReference type="PANTHER" id="PTHR30582">
    <property type="entry name" value="L,D-TRANSPEPTIDASE"/>
    <property type="match status" value="1"/>
</dbReference>
<name>A0ABT6C7U7_9MICO</name>
<dbReference type="InterPro" id="IPR036366">
    <property type="entry name" value="PGBDSf"/>
</dbReference>
<organism evidence="8 9">
    <name type="scientific">Luteipulveratus flavus</name>
    <dbReference type="NCBI Taxonomy" id="3031728"/>
    <lineage>
        <taxon>Bacteria</taxon>
        <taxon>Bacillati</taxon>
        <taxon>Actinomycetota</taxon>
        <taxon>Actinomycetes</taxon>
        <taxon>Micrococcales</taxon>
        <taxon>Dermacoccaceae</taxon>
        <taxon>Luteipulveratus</taxon>
    </lineage>
</organism>
<reference evidence="8 9" key="1">
    <citation type="submission" date="2023-03" db="EMBL/GenBank/DDBJ databases">
        <title>YIM 133296 draft genome.</title>
        <authorList>
            <person name="Xiong L."/>
        </authorList>
    </citation>
    <scope>NUCLEOTIDE SEQUENCE [LARGE SCALE GENOMIC DNA]</scope>
    <source>
        <strain evidence="8 9">YIM 133296</strain>
    </source>
</reference>
<evidence type="ECO:0000256" key="5">
    <source>
        <dbReference type="ARBA" id="ARBA00023316"/>
    </source>
</evidence>
<dbReference type="PROSITE" id="PS51318">
    <property type="entry name" value="TAT"/>
    <property type="match status" value="1"/>
</dbReference>
<dbReference type="EMBL" id="JAROAV010000031">
    <property type="protein sequence ID" value="MDF8265009.1"/>
    <property type="molecule type" value="Genomic_DNA"/>
</dbReference>
<comment type="pathway">
    <text evidence="1 6">Cell wall biogenesis; peptidoglycan biosynthesis.</text>
</comment>
<evidence type="ECO:0000256" key="3">
    <source>
        <dbReference type="ARBA" id="ARBA00022960"/>
    </source>
</evidence>
<gene>
    <name evidence="8" type="ORF">P4R38_12200</name>
</gene>
<keyword evidence="3 6" id="KW-0133">Cell shape</keyword>
<evidence type="ECO:0000256" key="4">
    <source>
        <dbReference type="ARBA" id="ARBA00022984"/>
    </source>
</evidence>
<dbReference type="Gene3D" id="2.40.440.10">
    <property type="entry name" value="L,D-transpeptidase catalytic domain-like"/>
    <property type="match status" value="1"/>
</dbReference>
<keyword evidence="4 6" id="KW-0573">Peptidoglycan synthesis</keyword>
<feature type="active site" description="Nucleophile" evidence="6">
    <location>
        <position position="224"/>
    </location>
</feature>
<evidence type="ECO:0000259" key="7">
    <source>
        <dbReference type="PROSITE" id="PS52029"/>
    </source>
</evidence>
<feature type="domain" description="L,D-TPase catalytic" evidence="7">
    <location>
        <begin position="131"/>
        <end position="250"/>
    </location>
</feature>
<dbReference type="InterPro" id="IPR006311">
    <property type="entry name" value="TAT_signal"/>
</dbReference>
<keyword evidence="2" id="KW-0808">Transferase</keyword>
<dbReference type="InterPro" id="IPR002477">
    <property type="entry name" value="Peptidoglycan-bd-like"/>
</dbReference>
<comment type="caution">
    <text evidence="8">The sequence shown here is derived from an EMBL/GenBank/DDBJ whole genome shotgun (WGS) entry which is preliminary data.</text>
</comment>
<dbReference type="InterPro" id="IPR050979">
    <property type="entry name" value="LD-transpeptidase"/>
</dbReference>
<evidence type="ECO:0000313" key="8">
    <source>
        <dbReference type="EMBL" id="MDF8265009.1"/>
    </source>
</evidence>
<protein>
    <submittedName>
        <fullName evidence="8">L,D-transpeptidase family protein</fullName>
    </submittedName>
</protein>
<evidence type="ECO:0000256" key="6">
    <source>
        <dbReference type="PROSITE-ProRule" id="PRU01373"/>
    </source>
</evidence>
<evidence type="ECO:0000256" key="2">
    <source>
        <dbReference type="ARBA" id="ARBA00022679"/>
    </source>
</evidence>
<evidence type="ECO:0000313" key="9">
    <source>
        <dbReference type="Proteomes" id="UP001528912"/>
    </source>
</evidence>
<dbReference type="SUPFAM" id="SSF141523">
    <property type="entry name" value="L,D-transpeptidase catalytic domain-like"/>
    <property type="match status" value="1"/>
</dbReference>
<dbReference type="InterPro" id="IPR038063">
    <property type="entry name" value="Transpep_catalytic_dom"/>
</dbReference>
<dbReference type="CDD" id="cd16913">
    <property type="entry name" value="YkuD_like"/>
    <property type="match status" value="1"/>
</dbReference>
<dbReference type="RefSeq" id="WP_277192372.1">
    <property type="nucleotide sequence ID" value="NZ_JAROAV010000031.1"/>
</dbReference>